<dbReference type="PROSITE" id="PS51257">
    <property type="entry name" value="PROKAR_LIPOPROTEIN"/>
    <property type="match status" value="1"/>
</dbReference>
<evidence type="ECO:0000313" key="1">
    <source>
        <dbReference type="EMBL" id="SIN77513.1"/>
    </source>
</evidence>
<proteinExistence type="predicted"/>
<sequence length="156" mass="17765">MKQNLLFLGIIVLSFYGCSQENEIGPINELVGSYEFNMKNVGNNYELDFVDRLQFNPDGVVYGEGVASLSGTNQVLGYRYYFNGSYKIEDGIVSITEAETFQTQDEASFFDAKDDLVYKDGRQVWDQFAIEDNYQKLHGICPPNANCLNIIFNKIY</sequence>
<dbReference type="Proteomes" id="UP000185221">
    <property type="component" value="Unassembled WGS sequence"/>
</dbReference>
<dbReference type="EMBL" id="FSRC01000001">
    <property type="protein sequence ID" value="SIN77513.1"/>
    <property type="molecule type" value="Genomic_DNA"/>
</dbReference>
<protein>
    <recommendedName>
        <fullName evidence="3">Lipocalin-like domain-containing protein</fullName>
    </recommendedName>
</protein>
<accession>A0A1N6E3F8</accession>
<dbReference type="STRING" id="226505.SAMN05444394_1673"/>
<evidence type="ECO:0008006" key="3">
    <source>
        <dbReference type="Google" id="ProtNLM"/>
    </source>
</evidence>
<dbReference type="OrthoDB" id="825378at2"/>
<reference evidence="2" key="1">
    <citation type="submission" date="2016-11" db="EMBL/GenBank/DDBJ databases">
        <authorList>
            <person name="Varghese N."/>
            <person name="Submissions S."/>
        </authorList>
    </citation>
    <scope>NUCLEOTIDE SEQUENCE [LARGE SCALE GENOMIC DNA]</scope>
    <source>
        <strain evidence="2">DSM 15292</strain>
    </source>
</reference>
<gene>
    <name evidence="1" type="ORF">SAMN05444394_1673</name>
</gene>
<dbReference type="AlphaFoldDB" id="A0A1N6E3F8"/>
<keyword evidence="2" id="KW-1185">Reference proteome</keyword>
<evidence type="ECO:0000313" key="2">
    <source>
        <dbReference type="Proteomes" id="UP000185221"/>
    </source>
</evidence>
<organism evidence="1 2">
    <name type="scientific">Algoriphagus halophilus</name>
    <dbReference type="NCBI Taxonomy" id="226505"/>
    <lineage>
        <taxon>Bacteria</taxon>
        <taxon>Pseudomonadati</taxon>
        <taxon>Bacteroidota</taxon>
        <taxon>Cytophagia</taxon>
        <taxon>Cytophagales</taxon>
        <taxon>Cyclobacteriaceae</taxon>
        <taxon>Algoriphagus</taxon>
    </lineage>
</organism>
<dbReference type="RefSeq" id="WP_074224379.1">
    <property type="nucleotide sequence ID" value="NZ_FSRC01000001.1"/>
</dbReference>
<name>A0A1N6E3F8_9BACT</name>